<keyword evidence="3" id="KW-1185">Reference proteome</keyword>
<proteinExistence type="predicted"/>
<evidence type="ECO:0000313" key="3">
    <source>
        <dbReference type="Proteomes" id="UP000187406"/>
    </source>
</evidence>
<dbReference type="OrthoDB" id="1937258at2759"/>
<reference evidence="3" key="1">
    <citation type="submission" date="2016-04" db="EMBL/GenBank/DDBJ databases">
        <title>Cephalotus genome sequencing.</title>
        <authorList>
            <person name="Fukushima K."/>
            <person name="Hasebe M."/>
            <person name="Fang X."/>
        </authorList>
    </citation>
    <scope>NUCLEOTIDE SEQUENCE [LARGE SCALE GENOMIC DNA]</scope>
    <source>
        <strain evidence="3">cv. St1</strain>
    </source>
</reference>
<accession>A0A1Q3B4Y3</accession>
<dbReference type="PANTHER" id="PTHR47723:SF19">
    <property type="entry name" value="POLYNUCLEOTIDYL TRANSFERASE, RIBONUCLEASE H-LIKE SUPERFAMILY PROTEIN"/>
    <property type="match status" value="1"/>
</dbReference>
<dbReference type="Proteomes" id="UP000187406">
    <property type="component" value="Unassembled WGS sequence"/>
</dbReference>
<organism evidence="2 3">
    <name type="scientific">Cephalotus follicularis</name>
    <name type="common">Albany pitcher plant</name>
    <dbReference type="NCBI Taxonomy" id="3775"/>
    <lineage>
        <taxon>Eukaryota</taxon>
        <taxon>Viridiplantae</taxon>
        <taxon>Streptophyta</taxon>
        <taxon>Embryophyta</taxon>
        <taxon>Tracheophyta</taxon>
        <taxon>Spermatophyta</taxon>
        <taxon>Magnoliopsida</taxon>
        <taxon>eudicotyledons</taxon>
        <taxon>Gunneridae</taxon>
        <taxon>Pentapetalae</taxon>
        <taxon>rosids</taxon>
        <taxon>fabids</taxon>
        <taxon>Oxalidales</taxon>
        <taxon>Cephalotaceae</taxon>
        <taxon>Cephalotus</taxon>
    </lineage>
</organism>
<dbReference type="CDD" id="cd06222">
    <property type="entry name" value="RNase_H_like"/>
    <property type="match status" value="1"/>
</dbReference>
<sequence length="105" mass="11935">MGKILLVTVVIYFTFNFYVHNLASLSPTSSTVKEPRLIYWEFPPKGWVKLNCDESTRGNPSPCGMGNLFWDKEGSWLYGYVGAIGFAHILLAELWSIHRQPQLAI</sequence>
<name>A0A1Q3B4Y3_CEPFO</name>
<dbReference type="InParanoid" id="A0A1Q3B4Y3"/>
<comment type="caution">
    <text evidence="2">The sequence shown here is derived from an EMBL/GenBank/DDBJ whole genome shotgun (WGS) entry which is preliminary data.</text>
</comment>
<dbReference type="InterPro" id="IPR044730">
    <property type="entry name" value="RNase_H-like_dom_plant"/>
</dbReference>
<feature type="transmembrane region" description="Helical" evidence="1">
    <location>
        <begin position="77"/>
        <end position="97"/>
    </location>
</feature>
<evidence type="ECO:0000313" key="2">
    <source>
        <dbReference type="EMBL" id="GAV62935.1"/>
    </source>
</evidence>
<evidence type="ECO:0000256" key="1">
    <source>
        <dbReference type="SAM" id="Phobius"/>
    </source>
</evidence>
<keyword evidence="1" id="KW-0812">Transmembrane</keyword>
<dbReference type="EMBL" id="BDDD01000284">
    <property type="protein sequence ID" value="GAV62935.1"/>
    <property type="molecule type" value="Genomic_DNA"/>
</dbReference>
<evidence type="ECO:0008006" key="4">
    <source>
        <dbReference type="Google" id="ProtNLM"/>
    </source>
</evidence>
<dbReference type="PANTHER" id="PTHR47723">
    <property type="entry name" value="OS05G0353850 PROTEIN"/>
    <property type="match status" value="1"/>
</dbReference>
<dbReference type="InterPro" id="IPR053151">
    <property type="entry name" value="RNase_H-like"/>
</dbReference>
<keyword evidence="1" id="KW-1133">Transmembrane helix</keyword>
<keyword evidence="1" id="KW-0472">Membrane</keyword>
<dbReference type="AlphaFoldDB" id="A0A1Q3B4Y3"/>
<gene>
    <name evidence="2" type="ORF">CFOL_v3_06457</name>
</gene>
<protein>
    <recommendedName>
        <fullName evidence="4">RNase H type-1 domain-containing protein</fullName>
    </recommendedName>
</protein>